<proteinExistence type="predicted"/>
<evidence type="ECO:0000259" key="2">
    <source>
        <dbReference type="Pfam" id="PF15609"/>
    </source>
</evidence>
<dbReference type="InterPro" id="IPR000836">
    <property type="entry name" value="PRTase_dom"/>
</dbReference>
<dbReference type="InterPro" id="IPR022537">
    <property type="entry name" value="TRSP_dom"/>
</dbReference>
<feature type="domain" description="Orotate phosphoribosyltransferase-like" evidence="2">
    <location>
        <begin position="8"/>
        <end position="181"/>
    </location>
</feature>
<comment type="caution">
    <text evidence="3">The sequence shown here is derived from an EMBL/GenBank/DDBJ whole genome shotgun (WGS) entry which is preliminary data.</text>
</comment>
<dbReference type="InterPro" id="IPR029057">
    <property type="entry name" value="PRTase-like"/>
</dbReference>
<feature type="domain" description="TRSP" evidence="1">
    <location>
        <begin position="246"/>
        <end position="356"/>
    </location>
</feature>
<organism evidence="3 4">
    <name type="scientific">Roseburia intestinalis</name>
    <dbReference type="NCBI Taxonomy" id="166486"/>
    <lineage>
        <taxon>Bacteria</taxon>
        <taxon>Bacillati</taxon>
        <taxon>Bacillota</taxon>
        <taxon>Clostridia</taxon>
        <taxon>Lachnospirales</taxon>
        <taxon>Lachnospiraceae</taxon>
        <taxon>Roseburia</taxon>
    </lineage>
</organism>
<dbReference type="InterPro" id="IPR041688">
    <property type="entry name" value="PRTase_2"/>
</dbReference>
<dbReference type="Pfam" id="PF15609">
    <property type="entry name" value="PRTase_2"/>
    <property type="match status" value="1"/>
</dbReference>
<dbReference type="AlphaFoldDB" id="A0A413SMS4"/>
<sequence length="380" mass="43481">MNYQQKDLVRIAKRENNTKRNYLVVDPLQGKHVPVEPSKALNLFKSLAEKLQGKYEGERLLLIGFAETATAIGAQAAITLGTKYIQTTREVIPDARYLFFSEAHSHATEQKLVKDDIDRVINDIDRIVFIEDEVTTGNTIMNIIKIITKEYQKKIKFAVASLLNGMTEESLKIYQDEKIELHYLVKTDHSGYGTVAEQYRCDGLYICAIPENHTQESADIDVQSEKNMREHIISIPGWMNARRFVDAKQYEAACKKLAKTVITETVVKQGERVLVIGTEEFMYPALLTGYEIEKMGCVVRCHSTTRSPIAVSTGEEYPLHCRYELRSLYDPDRKTFIYDLENYDRVIVMTDAALASLKGLETLIYALRMKNENITVIRWC</sequence>
<reference evidence="3 4" key="1">
    <citation type="submission" date="2018-08" db="EMBL/GenBank/DDBJ databases">
        <title>A genome reference for cultivated species of the human gut microbiota.</title>
        <authorList>
            <person name="Zou Y."/>
            <person name="Xue W."/>
            <person name="Luo G."/>
        </authorList>
    </citation>
    <scope>NUCLEOTIDE SEQUENCE [LARGE SCALE GENOMIC DNA]</scope>
    <source>
        <strain evidence="3 4">AM43-11</strain>
    </source>
</reference>
<gene>
    <name evidence="3" type="ORF">DW927_03775</name>
</gene>
<evidence type="ECO:0000313" key="3">
    <source>
        <dbReference type="EMBL" id="RHA69130.1"/>
    </source>
</evidence>
<dbReference type="CDD" id="cd06223">
    <property type="entry name" value="PRTases_typeI"/>
    <property type="match status" value="1"/>
</dbReference>
<dbReference type="RefSeq" id="WP_118590439.1">
    <property type="nucleotide sequence ID" value="NZ_JBBNID010000001.1"/>
</dbReference>
<dbReference type="EMBL" id="QSFP01000003">
    <property type="protein sequence ID" value="RHA69130.1"/>
    <property type="molecule type" value="Genomic_DNA"/>
</dbReference>
<dbReference type="PIRSF" id="PIRSF020967">
    <property type="entry name" value="UCP020967"/>
    <property type="match status" value="1"/>
</dbReference>
<dbReference type="InterPro" id="IPR011214">
    <property type="entry name" value="UCP020967"/>
</dbReference>
<protein>
    <recommendedName>
        <fullName evidence="5">Adenine/guanine phosphoribosyltransferase</fullName>
    </recommendedName>
</protein>
<dbReference type="Proteomes" id="UP000284465">
    <property type="component" value="Unassembled WGS sequence"/>
</dbReference>
<accession>A0A413SMS4</accession>
<name>A0A413SMS4_9FIRM</name>
<evidence type="ECO:0000259" key="1">
    <source>
        <dbReference type="Pfam" id="PF12500"/>
    </source>
</evidence>
<dbReference type="Pfam" id="PF12500">
    <property type="entry name" value="TRSP"/>
    <property type="match status" value="1"/>
</dbReference>
<dbReference type="SUPFAM" id="SSF53271">
    <property type="entry name" value="PRTase-like"/>
    <property type="match status" value="1"/>
</dbReference>
<evidence type="ECO:0008006" key="5">
    <source>
        <dbReference type="Google" id="ProtNLM"/>
    </source>
</evidence>
<evidence type="ECO:0000313" key="4">
    <source>
        <dbReference type="Proteomes" id="UP000284465"/>
    </source>
</evidence>
<dbReference type="Gene3D" id="3.40.50.2020">
    <property type="match status" value="1"/>
</dbReference>